<evidence type="ECO:0000313" key="1">
    <source>
        <dbReference type="EMBL" id="MCV2867496.1"/>
    </source>
</evidence>
<name>A0ABT2Z9N9_9RHOB</name>
<dbReference type="Gene3D" id="3.40.50.300">
    <property type="entry name" value="P-loop containing nucleotide triphosphate hydrolases"/>
    <property type="match status" value="1"/>
</dbReference>
<reference evidence="1 2" key="1">
    <citation type="submission" date="2022-10" db="EMBL/GenBank/DDBJ databases">
        <title>Defluviimonas sp. nov., isolated from ocean surface water.</title>
        <authorList>
            <person name="He W."/>
            <person name="Wang L."/>
            <person name="Zhang D.-F."/>
        </authorList>
    </citation>
    <scope>NUCLEOTIDE SEQUENCE [LARGE SCALE GENOMIC DNA]</scope>
    <source>
        <strain evidence="1 2">WL0002</strain>
    </source>
</reference>
<gene>
    <name evidence="1" type="ORF">OEW28_02510</name>
</gene>
<dbReference type="SUPFAM" id="SSF52540">
    <property type="entry name" value="P-loop containing nucleoside triphosphate hydrolases"/>
    <property type="match status" value="1"/>
</dbReference>
<organism evidence="1 2">
    <name type="scientific">Albidovulum marisflavi</name>
    <dbReference type="NCBI Taxonomy" id="2984159"/>
    <lineage>
        <taxon>Bacteria</taxon>
        <taxon>Pseudomonadati</taxon>
        <taxon>Pseudomonadota</taxon>
        <taxon>Alphaproteobacteria</taxon>
        <taxon>Rhodobacterales</taxon>
        <taxon>Paracoccaceae</taxon>
        <taxon>Albidovulum</taxon>
    </lineage>
</organism>
<dbReference type="RefSeq" id="WP_263733143.1">
    <property type="nucleotide sequence ID" value="NZ_JAOWKY010000001.1"/>
</dbReference>
<dbReference type="InterPro" id="IPR027417">
    <property type="entry name" value="P-loop_NTPase"/>
</dbReference>
<accession>A0ABT2Z9N9</accession>
<evidence type="ECO:0008006" key="3">
    <source>
        <dbReference type="Google" id="ProtNLM"/>
    </source>
</evidence>
<keyword evidence="2" id="KW-1185">Reference proteome</keyword>
<dbReference type="EMBL" id="JAOWKY010000001">
    <property type="protein sequence ID" value="MCV2867496.1"/>
    <property type="molecule type" value="Genomic_DNA"/>
</dbReference>
<protein>
    <recommendedName>
        <fullName evidence="3">Protein ImuA</fullName>
    </recommendedName>
</protein>
<evidence type="ECO:0000313" key="2">
    <source>
        <dbReference type="Proteomes" id="UP001652542"/>
    </source>
</evidence>
<comment type="caution">
    <text evidence="1">The sequence shown here is derived from an EMBL/GenBank/DDBJ whole genome shotgun (WGS) entry which is preliminary data.</text>
</comment>
<sequence length="200" mass="21378">MPSAPRPPLPLLPLPLRNGRVHEACGPGAMGFAAAICAQGAGQILWIREAWRSETLNPTGLGLFFDPHRLLWASVTTQTDALAVAEEALKDGAILLVVIELTNALDLREGRRLQLAAKAGQTTGLCLIPEGMGSNAAETRWYCAPLAGDGRMDSTLMRWALIKNKSGTLGTWDVRWDHAARRLDVVSPAGERPGSAPAPD</sequence>
<dbReference type="Proteomes" id="UP001652542">
    <property type="component" value="Unassembled WGS sequence"/>
</dbReference>
<proteinExistence type="predicted"/>